<dbReference type="GO" id="GO:0005829">
    <property type="term" value="C:cytosol"/>
    <property type="evidence" value="ECO:0007669"/>
    <property type="project" value="TreeGrafter"/>
</dbReference>
<reference evidence="3 4" key="1">
    <citation type="submission" date="2024-02" db="EMBL/GenBank/DDBJ databases">
        <title>A novel Wenzhouxiangellaceae bacterium, isolated from coastal sediments.</title>
        <authorList>
            <person name="Du Z.-J."/>
            <person name="Ye Y.-Q."/>
            <person name="Zhang X.-Y."/>
        </authorList>
    </citation>
    <scope>NUCLEOTIDE SEQUENCE [LARGE SCALE GENOMIC DNA]</scope>
    <source>
        <strain evidence="3 4">CH-27</strain>
    </source>
</reference>
<dbReference type="AlphaFoldDB" id="A0AAW9RKF0"/>
<dbReference type="NCBIfam" id="TIGR03618">
    <property type="entry name" value="Rv1155_F420"/>
    <property type="match status" value="1"/>
</dbReference>
<dbReference type="InterPro" id="IPR019920">
    <property type="entry name" value="F420-binding_dom_put"/>
</dbReference>
<evidence type="ECO:0000313" key="3">
    <source>
        <dbReference type="EMBL" id="MEJ8569368.1"/>
    </source>
</evidence>
<dbReference type="Proteomes" id="UP001359886">
    <property type="component" value="Unassembled WGS sequence"/>
</dbReference>
<protein>
    <submittedName>
        <fullName evidence="3">PPOX class F420-dependent oxidoreductase</fullName>
    </submittedName>
</protein>
<dbReference type="Gene3D" id="2.30.110.10">
    <property type="entry name" value="Electron Transport, Fmn-binding Protein, Chain A"/>
    <property type="match status" value="1"/>
</dbReference>
<dbReference type="EMBL" id="JAZHOG010000013">
    <property type="protein sequence ID" value="MEJ8569368.1"/>
    <property type="molecule type" value="Genomic_DNA"/>
</dbReference>
<comment type="caution">
    <text evidence="3">The sequence shown here is derived from an EMBL/GenBank/DDBJ whole genome shotgun (WGS) entry which is preliminary data.</text>
</comment>
<keyword evidence="1" id="KW-0560">Oxidoreductase</keyword>
<dbReference type="GO" id="GO:0070967">
    <property type="term" value="F:coenzyme F420 binding"/>
    <property type="evidence" value="ECO:0007669"/>
    <property type="project" value="TreeGrafter"/>
</dbReference>
<accession>A0AAW9RKF0</accession>
<feature type="domain" description="Pyridoxamine 5'-phosphate oxidase N-terminal" evidence="2">
    <location>
        <begin position="1"/>
        <end position="126"/>
    </location>
</feature>
<dbReference type="PANTHER" id="PTHR35176:SF6">
    <property type="entry name" value="HEME OXYGENASE HI_0854-RELATED"/>
    <property type="match status" value="1"/>
</dbReference>
<dbReference type="RefSeq" id="WP_354696730.1">
    <property type="nucleotide sequence ID" value="NZ_JAZHOG010000013.1"/>
</dbReference>
<sequence length="138" mass="15801">MPESLRDLLEGPVTISLATLMADGTPQVQPVWCGYDGTHIWINTEKGRQKYRNLSRRRKATVLAVDPNNDNRWVEVRGAVVEETEAGAFEHIDELARLYLGLDDYPWNRDGDIRVIFKIAPERVNSMETTMPERESDD</sequence>
<dbReference type="InterPro" id="IPR012349">
    <property type="entry name" value="Split_barrel_FMN-bd"/>
</dbReference>
<dbReference type="InterPro" id="IPR011576">
    <property type="entry name" value="Pyridox_Oxase_N"/>
</dbReference>
<evidence type="ECO:0000256" key="1">
    <source>
        <dbReference type="ARBA" id="ARBA00023002"/>
    </source>
</evidence>
<gene>
    <name evidence="3" type="ORF">V3330_17210</name>
</gene>
<evidence type="ECO:0000313" key="4">
    <source>
        <dbReference type="Proteomes" id="UP001359886"/>
    </source>
</evidence>
<dbReference type="Pfam" id="PF01243">
    <property type="entry name" value="PNPOx_N"/>
    <property type="match status" value="1"/>
</dbReference>
<keyword evidence="4" id="KW-1185">Reference proteome</keyword>
<dbReference type="InterPro" id="IPR052019">
    <property type="entry name" value="F420H2_bilvrd_red/Heme_oxyg"/>
</dbReference>
<proteinExistence type="predicted"/>
<dbReference type="SUPFAM" id="SSF50475">
    <property type="entry name" value="FMN-binding split barrel"/>
    <property type="match status" value="1"/>
</dbReference>
<dbReference type="GO" id="GO:0016627">
    <property type="term" value="F:oxidoreductase activity, acting on the CH-CH group of donors"/>
    <property type="evidence" value="ECO:0007669"/>
    <property type="project" value="TreeGrafter"/>
</dbReference>
<name>A0AAW9RKF0_9GAMM</name>
<dbReference type="PANTHER" id="PTHR35176">
    <property type="entry name" value="HEME OXYGENASE HI_0854-RELATED"/>
    <property type="match status" value="1"/>
</dbReference>
<evidence type="ECO:0000259" key="2">
    <source>
        <dbReference type="Pfam" id="PF01243"/>
    </source>
</evidence>
<organism evidence="3 4">
    <name type="scientific">Elongatibacter sediminis</name>
    <dbReference type="NCBI Taxonomy" id="3119006"/>
    <lineage>
        <taxon>Bacteria</taxon>
        <taxon>Pseudomonadati</taxon>
        <taxon>Pseudomonadota</taxon>
        <taxon>Gammaproteobacteria</taxon>
        <taxon>Chromatiales</taxon>
        <taxon>Wenzhouxiangellaceae</taxon>
        <taxon>Elongatibacter</taxon>
    </lineage>
</organism>